<dbReference type="GO" id="GO:0003723">
    <property type="term" value="F:RNA binding"/>
    <property type="evidence" value="ECO:0007669"/>
    <property type="project" value="InterPro"/>
</dbReference>
<dbReference type="EMBL" id="MCGE01000016">
    <property type="protein sequence ID" value="ORZ13738.1"/>
    <property type="molecule type" value="Genomic_DNA"/>
</dbReference>
<dbReference type="Pfam" id="PF00445">
    <property type="entry name" value="Ribonuclease_T2"/>
    <property type="match status" value="1"/>
</dbReference>
<dbReference type="OrthoDB" id="435754at2759"/>
<comment type="caution">
    <text evidence="6">The sequence shown here is derived from an EMBL/GenBank/DDBJ whole genome shotgun (WGS) entry which is preliminary data.</text>
</comment>
<name>A0A1X2ICP9_9FUNG</name>
<dbReference type="PROSITE" id="PS00531">
    <property type="entry name" value="RNASE_T2_2"/>
    <property type="match status" value="1"/>
</dbReference>
<dbReference type="Gene3D" id="3.90.730.10">
    <property type="entry name" value="Ribonuclease T2-like"/>
    <property type="match status" value="1"/>
</dbReference>
<evidence type="ECO:0000256" key="4">
    <source>
        <dbReference type="PIRSR" id="PIRSR633697-1"/>
    </source>
</evidence>
<dbReference type="PANTHER" id="PTHR11240:SF22">
    <property type="entry name" value="RIBONUCLEASE T2"/>
    <property type="match status" value="1"/>
</dbReference>
<keyword evidence="7" id="KW-1185">Reference proteome</keyword>
<dbReference type="SUPFAM" id="SSF55895">
    <property type="entry name" value="Ribonuclease Rh-like"/>
    <property type="match status" value="1"/>
</dbReference>
<evidence type="ECO:0000256" key="2">
    <source>
        <dbReference type="ARBA" id="ARBA00012571"/>
    </source>
</evidence>
<protein>
    <recommendedName>
        <fullName evidence="2">ribonuclease T2</fullName>
        <ecNumber evidence="2">4.6.1.19</ecNumber>
    </recommendedName>
</protein>
<reference evidence="6 7" key="1">
    <citation type="submission" date="2016-07" db="EMBL/GenBank/DDBJ databases">
        <title>Pervasive Adenine N6-methylation of Active Genes in Fungi.</title>
        <authorList>
            <consortium name="DOE Joint Genome Institute"/>
            <person name="Mondo S.J."/>
            <person name="Dannebaum R.O."/>
            <person name="Kuo R.C."/>
            <person name="Labutti K."/>
            <person name="Haridas S."/>
            <person name="Kuo A."/>
            <person name="Salamov A."/>
            <person name="Ahrendt S.R."/>
            <person name="Lipzen A."/>
            <person name="Sullivan W."/>
            <person name="Andreopoulos W.B."/>
            <person name="Clum A."/>
            <person name="Lindquist E."/>
            <person name="Daum C."/>
            <person name="Ramamoorthy G.K."/>
            <person name="Gryganskyi A."/>
            <person name="Culley D."/>
            <person name="Magnuson J.K."/>
            <person name="James T.Y."/>
            <person name="O'Malley M.A."/>
            <person name="Stajich J.E."/>
            <person name="Spatafora J.W."/>
            <person name="Visel A."/>
            <person name="Grigoriev I.V."/>
        </authorList>
    </citation>
    <scope>NUCLEOTIDE SEQUENCE [LARGE SCALE GENOMIC DNA]</scope>
    <source>
        <strain evidence="6 7">NRRL 1336</strain>
    </source>
</reference>
<dbReference type="CDD" id="cd01061">
    <property type="entry name" value="RNase_T2_euk"/>
    <property type="match status" value="1"/>
</dbReference>
<accession>A0A1X2ICP9</accession>
<dbReference type="Proteomes" id="UP000193560">
    <property type="component" value="Unassembled WGS sequence"/>
</dbReference>
<comment type="similarity">
    <text evidence="1 5">Belongs to the RNase T2 family.</text>
</comment>
<feature type="active site" evidence="4">
    <location>
        <position position="106"/>
    </location>
</feature>
<feature type="active site" evidence="4">
    <location>
        <position position="46"/>
    </location>
</feature>
<dbReference type="GO" id="GO:0006401">
    <property type="term" value="P:RNA catabolic process"/>
    <property type="evidence" value="ECO:0007669"/>
    <property type="project" value="TreeGrafter"/>
</dbReference>
<dbReference type="AlphaFoldDB" id="A0A1X2ICP9"/>
<evidence type="ECO:0000313" key="6">
    <source>
        <dbReference type="EMBL" id="ORZ13738.1"/>
    </source>
</evidence>
<dbReference type="PROSITE" id="PS00530">
    <property type="entry name" value="RNASE_T2_1"/>
    <property type="match status" value="1"/>
</dbReference>
<evidence type="ECO:0000313" key="7">
    <source>
        <dbReference type="Proteomes" id="UP000193560"/>
    </source>
</evidence>
<dbReference type="EC" id="4.6.1.19" evidence="2"/>
<sequence>MFSILVNALSCSNTAGGSCCSPANGLVLLVQQWYHGLGPEDSFTMHGLWPDTCAGGLTPEIGCDESRFYPNMDGILQRNQTLYENMVTYWPSFKGRSNYDEFWSHEWNKHGTCVTTLDPKCFSNFNDHDDVYDYFTTALQLHETYDLYTILSNADITPGGSYSLDQFESAIRSATGFMPKITCKGSTLNEIWLYFNVRNGNQYLPTDSTDHSTCSRIRNINYPVKGGQLPQA</sequence>
<dbReference type="InterPro" id="IPR033130">
    <property type="entry name" value="RNase_T2_His_AS_2"/>
</dbReference>
<dbReference type="GO" id="GO:0033897">
    <property type="term" value="F:ribonuclease T2 activity"/>
    <property type="evidence" value="ECO:0007669"/>
    <property type="project" value="UniProtKB-EC"/>
</dbReference>
<feature type="active site" evidence="4">
    <location>
        <position position="110"/>
    </location>
</feature>
<gene>
    <name evidence="6" type="ORF">BCR42DRAFT_467460</name>
</gene>
<proteinExistence type="inferred from homology"/>
<keyword evidence="3" id="KW-1015">Disulfide bond</keyword>
<organism evidence="6 7">
    <name type="scientific">Absidia repens</name>
    <dbReference type="NCBI Taxonomy" id="90262"/>
    <lineage>
        <taxon>Eukaryota</taxon>
        <taxon>Fungi</taxon>
        <taxon>Fungi incertae sedis</taxon>
        <taxon>Mucoromycota</taxon>
        <taxon>Mucoromycotina</taxon>
        <taxon>Mucoromycetes</taxon>
        <taxon>Mucorales</taxon>
        <taxon>Cunninghamellaceae</taxon>
        <taxon>Absidia</taxon>
    </lineage>
</organism>
<dbReference type="InterPro" id="IPR018188">
    <property type="entry name" value="RNase_T2_His_AS_1"/>
</dbReference>
<evidence type="ECO:0000256" key="3">
    <source>
        <dbReference type="ARBA" id="ARBA00023157"/>
    </source>
</evidence>
<evidence type="ECO:0000256" key="5">
    <source>
        <dbReference type="RuleBase" id="RU004328"/>
    </source>
</evidence>
<dbReference type="InterPro" id="IPR001568">
    <property type="entry name" value="RNase_T2-like"/>
</dbReference>
<dbReference type="InterPro" id="IPR036430">
    <property type="entry name" value="RNase_T2-like_sf"/>
</dbReference>
<evidence type="ECO:0000256" key="1">
    <source>
        <dbReference type="ARBA" id="ARBA00007469"/>
    </source>
</evidence>
<dbReference type="GO" id="GO:0005576">
    <property type="term" value="C:extracellular region"/>
    <property type="evidence" value="ECO:0007669"/>
    <property type="project" value="TreeGrafter"/>
</dbReference>
<dbReference type="InterPro" id="IPR033697">
    <property type="entry name" value="Ribonuclease_T2_eukaryotic"/>
</dbReference>
<dbReference type="PANTHER" id="PTHR11240">
    <property type="entry name" value="RIBONUCLEASE T2"/>
    <property type="match status" value="1"/>
</dbReference>